<name>A0ABT2NTN6_9LACO</name>
<gene>
    <name evidence="2" type="ORF">D0501_01255</name>
</gene>
<comment type="caution">
    <text evidence="2">The sequence shown here is derived from an EMBL/GenBank/DDBJ whole genome shotgun (WGS) entry which is preliminary data.</text>
</comment>
<keyword evidence="1" id="KW-0812">Transmembrane</keyword>
<keyword evidence="1" id="KW-1133">Transmembrane helix</keyword>
<evidence type="ECO:0000313" key="2">
    <source>
        <dbReference type="EMBL" id="MCT8388733.1"/>
    </source>
</evidence>
<keyword evidence="1" id="KW-0472">Membrane</keyword>
<accession>A0ABT2NTN6</accession>
<dbReference type="Proteomes" id="UP001525857">
    <property type="component" value="Unassembled WGS sequence"/>
</dbReference>
<feature type="transmembrane region" description="Helical" evidence="1">
    <location>
        <begin position="59"/>
        <end position="75"/>
    </location>
</feature>
<reference evidence="2 3" key="1">
    <citation type="submission" date="2018-08" db="EMBL/GenBank/DDBJ databases">
        <title>Draft genome sequences of Leuconostoc spp. and Weissella spp. with biocontrol potential.</title>
        <authorList>
            <person name="Lo R."/>
            <person name="Ho V.T.T."/>
            <person name="Turner M.S."/>
        </authorList>
    </citation>
    <scope>NUCLEOTIDE SEQUENCE [LARGE SCALE GENOMIC DNA]</scope>
    <source>
        <strain evidence="2 3">733</strain>
    </source>
</reference>
<evidence type="ECO:0000313" key="3">
    <source>
        <dbReference type="Proteomes" id="UP001525857"/>
    </source>
</evidence>
<keyword evidence="3" id="KW-1185">Reference proteome</keyword>
<organism evidence="2 3">
    <name type="scientific">Leuconostoc holzapfelii</name>
    <dbReference type="NCBI Taxonomy" id="434464"/>
    <lineage>
        <taxon>Bacteria</taxon>
        <taxon>Bacillati</taxon>
        <taxon>Bacillota</taxon>
        <taxon>Bacilli</taxon>
        <taxon>Lactobacillales</taxon>
        <taxon>Lactobacillaceae</taxon>
        <taxon>Leuconostoc</taxon>
    </lineage>
</organism>
<sequence length="79" mass="8818">MKQKKQTIFIIVISLSILIALATANIVTGNHLYIKIGSSFFGILTLLSAIPEIRKDGKLTWPSSLFLLLGLYFIVNPWI</sequence>
<evidence type="ECO:0000256" key="1">
    <source>
        <dbReference type="SAM" id="Phobius"/>
    </source>
</evidence>
<protein>
    <submittedName>
        <fullName evidence="2">Uncharacterized protein</fullName>
    </submittedName>
</protein>
<proteinExistence type="predicted"/>
<feature type="transmembrane region" description="Helical" evidence="1">
    <location>
        <begin position="7"/>
        <end position="26"/>
    </location>
</feature>
<dbReference type="EMBL" id="QVOV01000002">
    <property type="protein sequence ID" value="MCT8388733.1"/>
    <property type="molecule type" value="Genomic_DNA"/>
</dbReference>